<accession>A0A494RN73</accession>
<dbReference type="Proteomes" id="UP000276984">
    <property type="component" value="Chromosome"/>
</dbReference>
<evidence type="ECO:0000313" key="2">
    <source>
        <dbReference type="Proteomes" id="UP000276984"/>
    </source>
</evidence>
<proteinExistence type="predicted"/>
<dbReference type="EMBL" id="CP032707">
    <property type="protein sequence ID" value="AYG94896.1"/>
    <property type="molecule type" value="Genomic_DNA"/>
</dbReference>
<name>A0A494RN73_9CAUL</name>
<dbReference type="RefSeq" id="WP_121482044.1">
    <property type="nucleotide sequence ID" value="NZ_CP032707.1"/>
</dbReference>
<reference evidence="1 2" key="1">
    <citation type="submission" date="2018-10" db="EMBL/GenBank/DDBJ databases">
        <title>Complete genome sequence of Brevundimonas naejangsanensis BRV3.</title>
        <authorList>
            <person name="Berrios L."/>
            <person name="Ely B."/>
        </authorList>
    </citation>
    <scope>NUCLEOTIDE SEQUENCE [LARGE SCALE GENOMIC DNA]</scope>
    <source>
        <strain evidence="1 2">BRV3</strain>
    </source>
</reference>
<gene>
    <name evidence="1" type="ORF">D8I30_06650</name>
</gene>
<protein>
    <recommendedName>
        <fullName evidence="3">Chorismate mutase</fullName>
    </recommendedName>
</protein>
<dbReference type="AlphaFoldDB" id="A0A494RN73"/>
<organism evidence="1 2">
    <name type="scientific">Brevundimonas naejangsanensis</name>
    <dbReference type="NCBI Taxonomy" id="588932"/>
    <lineage>
        <taxon>Bacteria</taxon>
        <taxon>Pseudomonadati</taxon>
        <taxon>Pseudomonadota</taxon>
        <taxon>Alphaproteobacteria</taxon>
        <taxon>Caulobacterales</taxon>
        <taxon>Caulobacteraceae</taxon>
        <taxon>Brevundimonas</taxon>
    </lineage>
</organism>
<keyword evidence="2" id="KW-1185">Reference proteome</keyword>
<sequence>MLTEPPADEERLALEQAVAVAARARLAAGGRGSLDGDAIALRAVLGGMGPAEKAAVRAVLGRLEAAAGRPLVACGALAQVLAADRWGLAARPLAEADQALTAAREGARALIDLSTRPWWGRLLALPMLKVIAALPDDAAGSPRALMVSTETPGPTGDDRTFWVTDSAWPDARIVEALGQAGLAAEFLAGGGGLKLFVLTGYVQAEDPRLAGAPGGLTGVIGAAPVF</sequence>
<evidence type="ECO:0000313" key="1">
    <source>
        <dbReference type="EMBL" id="AYG94896.1"/>
    </source>
</evidence>
<evidence type="ECO:0008006" key="3">
    <source>
        <dbReference type="Google" id="ProtNLM"/>
    </source>
</evidence>
<dbReference type="OrthoDB" id="7268348at2"/>